<proteinExistence type="predicted"/>
<keyword evidence="2" id="KW-1185">Reference proteome</keyword>
<evidence type="ECO:0008006" key="3">
    <source>
        <dbReference type="Google" id="ProtNLM"/>
    </source>
</evidence>
<name>A0A2A8CY64_9BACT</name>
<evidence type="ECO:0000313" key="1">
    <source>
        <dbReference type="EMBL" id="PEN13635.1"/>
    </source>
</evidence>
<dbReference type="NCBIfam" id="NF033711">
    <property type="entry name" value="T9SS_PorQ"/>
    <property type="match status" value="1"/>
</dbReference>
<protein>
    <recommendedName>
        <fullName evidence="3">Penicillin-binding protein</fullName>
    </recommendedName>
</protein>
<dbReference type="Proteomes" id="UP000220102">
    <property type="component" value="Unassembled WGS sequence"/>
</dbReference>
<dbReference type="AlphaFoldDB" id="A0A2A8CY64"/>
<dbReference type="EMBL" id="PDEQ01000004">
    <property type="protein sequence ID" value="PEN13635.1"/>
    <property type="molecule type" value="Genomic_DNA"/>
</dbReference>
<dbReference type="NCBIfam" id="NF033709">
    <property type="entry name" value="PorV_fam"/>
    <property type="match status" value="1"/>
</dbReference>
<evidence type="ECO:0000313" key="2">
    <source>
        <dbReference type="Proteomes" id="UP000220102"/>
    </source>
</evidence>
<reference evidence="1 2" key="1">
    <citation type="submission" date="2017-10" db="EMBL/GenBank/DDBJ databases">
        <title>Draft genome of Longibacter Salinarum.</title>
        <authorList>
            <person name="Goh K.M."/>
            <person name="Shamsir M.S."/>
            <person name="Lim S.W."/>
        </authorList>
    </citation>
    <scope>NUCLEOTIDE SEQUENCE [LARGE SCALE GENOMIC DNA]</scope>
    <source>
        <strain evidence="1 2">KCTC 52045</strain>
    </source>
</reference>
<comment type="caution">
    <text evidence="1">The sequence shown here is derived from an EMBL/GenBank/DDBJ whole genome shotgun (WGS) entry which is preliminary data.</text>
</comment>
<gene>
    <name evidence="1" type="ORF">CRI94_10035</name>
</gene>
<sequence length="321" mass="34175">MGTLVVLIGLVSVHAARAQATSELSSFPFLRMESSARAAALGGAFGAVADGDVNGLFYNPALLDSLAHRQVSASYVSHFAGADAGTVAYGHDLQELKTTLAAGVRFLSWDDFDGRNARGEPTGSFGAGDIALTVGASRAYRSRWRYGANIHVIYSSIETASASALTMDAGLRYHRPDQLMTIGASVHHAGVTLNGFAEGAEELPFDVRLSASKQLRHAPFRFVVTAYDLSSLNKGVVGGSTFDHVLGHLVLGTELSLGEVVQLRLGYNHRRSTELAVAERLDLAGLGLGFGLHVSRVNVDYAYNSWSTTGGIHQFTLRTHI</sequence>
<organism evidence="1 2">
    <name type="scientific">Longibacter salinarum</name>
    <dbReference type="NCBI Taxonomy" id="1850348"/>
    <lineage>
        <taxon>Bacteria</taxon>
        <taxon>Pseudomonadati</taxon>
        <taxon>Rhodothermota</taxon>
        <taxon>Rhodothermia</taxon>
        <taxon>Rhodothermales</taxon>
        <taxon>Salisaetaceae</taxon>
        <taxon>Longibacter</taxon>
    </lineage>
</organism>
<accession>A0A2A8CY64</accession>
<dbReference type="Gene3D" id="2.40.160.60">
    <property type="entry name" value="Outer membrane protein transport protein (OMPP1/FadL/TodX)"/>
    <property type="match status" value="1"/>
</dbReference>